<evidence type="ECO:0000313" key="7">
    <source>
        <dbReference type="EMBL" id="CDO61233.1"/>
    </source>
</evidence>
<keyword evidence="5" id="KW-0472">Membrane</keyword>
<gene>
    <name evidence="7" type="ORF">BN1012_Phect3021</name>
</gene>
<organism evidence="7 8">
    <name type="scientific">Candidatus Phaeomarinibacter ectocarpi</name>
    <dbReference type="NCBI Taxonomy" id="1458461"/>
    <lineage>
        <taxon>Bacteria</taxon>
        <taxon>Pseudomonadati</taxon>
        <taxon>Pseudomonadota</taxon>
        <taxon>Alphaproteobacteria</taxon>
        <taxon>Hyphomicrobiales</taxon>
        <taxon>Parvibaculaceae</taxon>
        <taxon>Candidatus Phaeomarinibacter</taxon>
    </lineage>
</organism>
<dbReference type="CDD" id="cd06251">
    <property type="entry name" value="M14_ASTE_ASPA-like"/>
    <property type="match status" value="1"/>
</dbReference>
<dbReference type="Proteomes" id="UP000032160">
    <property type="component" value="Chromosome I"/>
</dbReference>
<dbReference type="HOGENOM" id="CLU_035605_0_1_5"/>
<dbReference type="PANTHER" id="PTHR37326:SF2">
    <property type="entry name" value="SUCCINYLGLUTAMATE DESUCCINYLASE_ASPARTOACYLASE FAMILY PROTEIN"/>
    <property type="match status" value="1"/>
</dbReference>
<dbReference type="RefSeq" id="WP_043949087.1">
    <property type="nucleotide sequence ID" value="NZ_HG966617.1"/>
</dbReference>
<dbReference type="InterPro" id="IPR053138">
    <property type="entry name" value="N-alpha-Ac-DABA_deacetylase"/>
</dbReference>
<evidence type="ECO:0000313" key="8">
    <source>
        <dbReference type="Proteomes" id="UP000032160"/>
    </source>
</evidence>
<dbReference type="AlphaFoldDB" id="X5MB35"/>
<dbReference type="PIRSF" id="PIRSF039012">
    <property type="entry name" value="ASP"/>
    <property type="match status" value="1"/>
</dbReference>
<reference evidence="7 8" key="1">
    <citation type="journal article" date="2014" name="Front. Genet.">
        <title>Genome and metabolic network of "Candidatus Phaeomarinobacter ectocarpi" Ec32, a new candidate genus of Alphaproteobacteria frequently associated with brown algae.</title>
        <authorList>
            <person name="Dittami S.M."/>
            <person name="Barbeyron T."/>
            <person name="Boyen C."/>
            <person name="Cambefort J."/>
            <person name="Collet G."/>
            <person name="Delage L."/>
            <person name="Gobet A."/>
            <person name="Groisillier A."/>
            <person name="Leblanc C."/>
            <person name="Michel G."/>
            <person name="Scornet D."/>
            <person name="Siegel A."/>
            <person name="Tapia J.E."/>
            <person name="Tonon T."/>
        </authorList>
    </citation>
    <scope>NUCLEOTIDE SEQUENCE [LARGE SCALE GENOMIC DNA]</scope>
    <source>
        <strain evidence="7 8">Ec32</strain>
    </source>
</reference>
<keyword evidence="4" id="KW-0862">Zinc</keyword>
<dbReference type="InterPro" id="IPR043795">
    <property type="entry name" value="N-alpha-Ac-DABA-like"/>
</dbReference>
<dbReference type="STRING" id="1458461.BN1012_Phect3021"/>
<sequence length="356" mass="38462">MPDKKKTSRAPLVIAGTTIKAGTREVVDLPLSMMSDHTPATLSIQAIHGKQDGPTVFVSAAIHGDEILGVEIVRRLIRAPALRRISGTVLLVPIVNMFGFISHSRYLPDRRDLNRSFPGSPTGSLAARLAHLFMEEVVERSEYGIDLHTAAINRVNLPQIRIDMRDKRAHKLADAFSPPVIVDSALREGSLRHAAGDKGVPVMVFEAGEGLRFDETAIRVGVKGVLNVLRHLGMTGRHHSVPPLEKPLPPSSIATKSAWIRATEGGIARIHCKVGQFVKSGSLIGVISDPFGIRDTEMFAQRDGLVIGRSNLPIVNQGDALVHIAAIPKAAAEGADLDTIEEAFDGDPLFDEDEIL</sequence>
<dbReference type="KEGG" id="pect:BN1012_Phect3021"/>
<dbReference type="PATRIC" id="fig|1458461.3.peg.3027"/>
<dbReference type="Gene3D" id="3.40.630.10">
    <property type="entry name" value="Zn peptidases"/>
    <property type="match status" value="1"/>
</dbReference>
<proteinExistence type="predicted"/>
<dbReference type="InterPro" id="IPR055438">
    <property type="entry name" value="AstE_AspA_cat"/>
</dbReference>
<keyword evidence="8" id="KW-1185">Reference proteome</keyword>
<keyword evidence="5" id="KW-1133">Transmembrane helix</keyword>
<dbReference type="Pfam" id="PF24827">
    <property type="entry name" value="AstE_AspA_cat"/>
    <property type="match status" value="1"/>
</dbReference>
<evidence type="ECO:0000256" key="3">
    <source>
        <dbReference type="ARBA" id="ARBA00022801"/>
    </source>
</evidence>
<dbReference type="GO" id="GO:0046872">
    <property type="term" value="F:metal ion binding"/>
    <property type="evidence" value="ECO:0007669"/>
    <property type="project" value="UniProtKB-KW"/>
</dbReference>
<name>X5MB35_9HYPH</name>
<comment type="cofactor">
    <cofactor evidence="1">
        <name>Zn(2+)</name>
        <dbReference type="ChEBI" id="CHEBI:29105"/>
    </cofactor>
</comment>
<feature type="transmembrane region" description="Helical" evidence="5">
    <location>
        <begin position="81"/>
        <end position="101"/>
    </location>
</feature>
<feature type="domain" description="Succinylglutamate desuccinylase/Aspartoacylase catalytic" evidence="6">
    <location>
        <begin position="52"/>
        <end position="232"/>
    </location>
</feature>
<evidence type="ECO:0000259" key="6">
    <source>
        <dbReference type="Pfam" id="PF24827"/>
    </source>
</evidence>
<protein>
    <submittedName>
        <fullName evidence="7">FIG003737: Predicted deacylase</fullName>
    </submittedName>
</protein>
<dbReference type="GO" id="GO:0016811">
    <property type="term" value="F:hydrolase activity, acting on carbon-nitrogen (but not peptide) bonds, in linear amides"/>
    <property type="evidence" value="ECO:0007669"/>
    <property type="project" value="InterPro"/>
</dbReference>
<keyword evidence="5" id="KW-0812">Transmembrane</keyword>
<dbReference type="GO" id="GO:0016788">
    <property type="term" value="F:hydrolase activity, acting on ester bonds"/>
    <property type="evidence" value="ECO:0007669"/>
    <property type="project" value="InterPro"/>
</dbReference>
<keyword evidence="3" id="KW-0378">Hydrolase</keyword>
<evidence type="ECO:0000256" key="4">
    <source>
        <dbReference type="ARBA" id="ARBA00022833"/>
    </source>
</evidence>
<dbReference type="PANTHER" id="PTHR37326">
    <property type="entry name" value="BLL3975 PROTEIN"/>
    <property type="match status" value="1"/>
</dbReference>
<accession>X5MB35</accession>
<keyword evidence="2" id="KW-0479">Metal-binding</keyword>
<evidence type="ECO:0000256" key="5">
    <source>
        <dbReference type="SAM" id="Phobius"/>
    </source>
</evidence>
<evidence type="ECO:0000256" key="2">
    <source>
        <dbReference type="ARBA" id="ARBA00022723"/>
    </source>
</evidence>
<evidence type="ECO:0000256" key="1">
    <source>
        <dbReference type="ARBA" id="ARBA00001947"/>
    </source>
</evidence>
<dbReference type="SUPFAM" id="SSF53187">
    <property type="entry name" value="Zn-dependent exopeptidases"/>
    <property type="match status" value="1"/>
</dbReference>
<dbReference type="EMBL" id="HG966617">
    <property type="protein sequence ID" value="CDO61233.1"/>
    <property type="molecule type" value="Genomic_DNA"/>
</dbReference>